<sequence length="469" mass="51412">MNIPHNGARHRIMRALWPDYRMVWRWHFLAGLLCLPFVAFLSLTGGIYLFKPQVDDLIDWRYEHLATGGNNAPPSQVVAAALSAVPGSHLLAYELPRTAHSATRVIVSHGADAVRVYVDPHSLKILKHVSEEHRFERIIFNLHGQLLLGNVGSVIVEMVASWTIVLIVTGLYLWWPRGRKGQTGGVVYPRLNAWGRTRLRDLHAVTGAWLSLFVILFLASGLPWSFVWGHALQSVEKTIGRITTIQDWEIGHVRVRDTIAGTPATSPVPDTMTGMKGMSSMPGMDMPPVATAPVPPLDEAAFDRVALTGATLGLRYPVLLTPPPQAGQPWQVRSDTQDRPWRMTVRVTPDGQVVGRDTFADKPIVDRVIGYGVAVHEGQLFGIANQIINLVVTLGLLAMSIAAFVMWSRRRPPGHIGIPPSVRDRHMGGATITCIVVMGIVLPELGAALMVIVLLCALTNPGRNSADKS</sequence>
<comment type="caution">
    <text evidence="2">The sequence shown here is derived from an EMBL/GenBank/DDBJ whole genome shotgun (WGS) entry which is preliminary data.</text>
</comment>
<name>A0AAW5ER20_NOVHA</name>
<dbReference type="EMBL" id="JAIBCX010000013">
    <property type="protein sequence ID" value="MCJ8353720.1"/>
    <property type="molecule type" value="Genomic_DNA"/>
</dbReference>
<dbReference type="Pfam" id="PF03929">
    <property type="entry name" value="PepSY_TM"/>
    <property type="match status" value="1"/>
</dbReference>
<evidence type="ECO:0000313" key="3">
    <source>
        <dbReference type="Proteomes" id="UP001202887"/>
    </source>
</evidence>
<dbReference type="RefSeq" id="WP_247066766.1">
    <property type="nucleotide sequence ID" value="NZ_CP094848.1"/>
</dbReference>
<keyword evidence="1" id="KW-1133">Transmembrane helix</keyword>
<gene>
    <name evidence="2" type="ORF">K1W68_06925</name>
</gene>
<evidence type="ECO:0000313" key="2">
    <source>
        <dbReference type="EMBL" id="MCJ8353720.1"/>
    </source>
</evidence>
<feature type="transmembrane region" description="Helical" evidence="1">
    <location>
        <begin position="208"/>
        <end position="227"/>
    </location>
</feature>
<keyword evidence="1" id="KW-0812">Transmembrane</keyword>
<reference evidence="2" key="1">
    <citation type="journal article" date="2021" name="Polymers (Basel)">
        <title>Highly Stretchable Bacterial Cellulose Produced by Komagataeibacter hansenii SI1.</title>
        <authorList>
            <person name="Cielecka I."/>
            <person name="Ryngajllo M."/>
            <person name="Maniukiewicz W."/>
            <person name="Bielecki S."/>
        </authorList>
    </citation>
    <scope>NUCLEOTIDE SEQUENCE</scope>
    <source>
        <strain evidence="2">SI1</strain>
    </source>
</reference>
<evidence type="ECO:0000256" key="1">
    <source>
        <dbReference type="SAM" id="Phobius"/>
    </source>
</evidence>
<dbReference type="AlphaFoldDB" id="A0AAW5ER20"/>
<feature type="transmembrane region" description="Helical" evidence="1">
    <location>
        <begin position="387"/>
        <end position="407"/>
    </location>
</feature>
<proteinExistence type="predicted"/>
<feature type="transmembrane region" description="Helical" evidence="1">
    <location>
        <begin position="427"/>
        <end position="458"/>
    </location>
</feature>
<feature type="transmembrane region" description="Helical" evidence="1">
    <location>
        <begin position="26"/>
        <end position="50"/>
    </location>
</feature>
<reference evidence="2" key="2">
    <citation type="submission" date="2022-03" db="EMBL/GenBank/DDBJ databases">
        <authorList>
            <person name="Ryngajllo M."/>
            <person name="Jacek P."/>
            <person name="Kubiak K."/>
        </authorList>
    </citation>
    <scope>NUCLEOTIDE SEQUENCE</scope>
    <source>
        <strain evidence="2">SI1</strain>
    </source>
</reference>
<dbReference type="PANTHER" id="PTHR34219">
    <property type="entry name" value="IRON-REGULATED INNER MEMBRANE PROTEIN-RELATED"/>
    <property type="match status" value="1"/>
</dbReference>
<keyword evidence="1" id="KW-0472">Membrane</keyword>
<dbReference type="InterPro" id="IPR005625">
    <property type="entry name" value="PepSY-ass_TM"/>
</dbReference>
<organism evidence="2 3">
    <name type="scientific">Novacetimonas hansenii</name>
    <name type="common">Komagataeibacter hansenii</name>
    <dbReference type="NCBI Taxonomy" id="436"/>
    <lineage>
        <taxon>Bacteria</taxon>
        <taxon>Pseudomonadati</taxon>
        <taxon>Pseudomonadota</taxon>
        <taxon>Alphaproteobacteria</taxon>
        <taxon>Acetobacterales</taxon>
        <taxon>Acetobacteraceae</taxon>
        <taxon>Novacetimonas</taxon>
    </lineage>
</organism>
<feature type="transmembrane region" description="Helical" evidence="1">
    <location>
        <begin position="147"/>
        <end position="175"/>
    </location>
</feature>
<accession>A0AAW5ER20</accession>
<protein>
    <submittedName>
        <fullName evidence="2">PepSY domain-containing protein</fullName>
    </submittedName>
</protein>
<dbReference type="Proteomes" id="UP001202887">
    <property type="component" value="Unassembled WGS sequence"/>
</dbReference>
<dbReference type="PANTHER" id="PTHR34219:SF1">
    <property type="entry name" value="PEPSY DOMAIN-CONTAINING PROTEIN"/>
    <property type="match status" value="1"/>
</dbReference>